<dbReference type="RefSeq" id="WP_347703377.1">
    <property type="nucleotide sequence ID" value="NZ_JBDPZD010000001.1"/>
</dbReference>
<reference evidence="1 2" key="1">
    <citation type="submission" date="2024-05" db="EMBL/GenBank/DDBJ databases">
        <title>Roseateles sp. DJS-2-20 16S ribosomal RNA gene Genome sequencing and assembly.</title>
        <authorList>
            <person name="Woo H."/>
        </authorList>
    </citation>
    <scope>NUCLEOTIDE SEQUENCE [LARGE SCALE GENOMIC DNA]</scope>
    <source>
        <strain evidence="1 2">DJS-2-20</strain>
    </source>
</reference>
<organism evidence="1 2">
    <name type="scientific">Roseateles paludis</name>
    <dbReference type="NCBI Taxonomy" id="3145238"/>
    <lineage>
        <taxon>Bacteria</taxon>
        <taxon>Pseudomonadati</taxon>
        <taxon>Pseudomonadota</taxon>
        <taxon>Betaproteobacteria</taxon>
        <taxon>Burkholderiales</taxon>
        <taxon>Sphaerotilaceae</taxon>
        <taxon>Roseateles</taxon>
    </lineage>
</organism>
<dbReference type="SUPFAM" id="SSF143100">
    <property type="entry name" value="TTHA1013/TTHA0281-like"/>
    <property type="match status" value="1"/>
</dbReference>
<evidence type="ECO:0000313" key="2">
    <source>
        <dbReference type="Proteomes" id="UP001495147"/>
    </source>
</evidence>
<protein>
    <recommendedName>
        <fullName evidence="3">HicB family protein</fullName>
    </recommendedName>
</protein>
<evidence type="ECO:0000313" key="1">
    <source>
        <dbReference type="EMBL" id="MEO3690551.1"/>
    </source>
</evidence>
<dbReference type="InterPro" id="IPR035069">
    <property type="entry name" value="TTHA1013/TTHA0281-like"/>
</dbReference>
<name>A0ABV0FZM9_9BURK</name>
<gene>
    <name evidence="1" type="ORF">ABDJ85_03670</name>
</gene>
<dbReference type="EMBL" id="JBDPZD010000001">
    <property type="protein sequence ID" value="MEO3690551.1"/>
    <property type="molecule type" value="Genomic_DNA"/>
</dbReference>
<keyword evidence="2" id="KW-1185">Reference proteome</keyword>
<proteinExistence type="predicted"/>
<accession>A0ABV0FZM9</accession>
<evidence type="ECO:0008006" key="3">
    <source>
        <dbReference type="Google" id="ProtNLM"/>
    </source>
</evidence>
<sequence length="91" mass="9735">MFVAGGLRVGQMGPASDSDRYAYAVAWSEEDGEYVGRCGEFPSLSWLDKTPETALAGIRALVADVVADLQASGESIPGAKQVLFKFARTDY</sequence>
<dbReference type="Proteomes" id="UP001495147">
    <property type="component" value="Unassembled WGS sequence"/>
</dbReference>
<comment type="caution">
    <text evidence="1">The sequence shown here is derived from an EMBL/GenBank/DDBJ whole genome shotgun (WGS) entry which is preliminary data.</text>
</comment>